<dbReference type="AlphaFoldDB" id="Q5P5X5"/>
<evidence type="ECO:0000313" key="2">
    <source>
        <dbReference type="EMBL" id="CAI07286.1"/>
    </source>
</evidence>
<accession>Q5P5X5</accession>
<keyword evidence="3" id="KW-1185">Reference proteome</keyword>
<feature type="region of interest" description="Disordered" evidence="1">
    <location>
        <begin position="81"/>
        <end position="107"/>
    </location>
</feature>
<dbReference type="HOGENOM" id="CLU_1999165_0_0_4"/>
<dbReference type="KEGG" id="eba:ebA2104"/>
<dbReference type="EMBL" id="CR555306">
    <property type="protein sequence ID" value="CAI07286.1"/>
    <property type="molecule type" value="Genomic_DNA"/>
</dbReference>
<sequence>MEGVIQGASEKRAERSWCPPACCRRANGLATAGNCGSGSAIPTLPDAQACILRAAFFRGLPPGGRPAVRAGPVSCAGQRALRRGVPGEGHERAASRRPGRLFRPQRRRQDLRLGCRRQVREAVG</sequence>
<protein>
    <submittedName>
        <fullName evidence="2">Uncharacterized protein</fullName>
    </submittedName>
</protein>
<feature type="compositionally biased region" description="Basic residues" evidence="1">
    <location>
        <begin position="95"/>
        <end position="106"/>
    </location>
</feature>
<evidence type="ECO:0000256" key="1">
    <source>
        <dbReference type="SAM" id="MobiDB-lite"/>
    </source>
</evidence>
<reference evidence="2 3" key="1">
    <citation type="journal article" date="2005" name="Arch. Microbiol.">
        <title>The genome sequence of an anaerobic aromatic-degrading denitrifying bacterium, strain EbN1.</title>
        <authorList>
            <person name="Rabus R."/>
            <person name="Kube M."/>
            <person name="Heider J."/>
            <person name="Beck A."/>
            <person name="Heitmann K."/>
            <person name="Widdel F."/>
            <person name="Reinhardt R."/>
        </authorList>
    </citation>
    <scope>NUCLEOTIDE SEQUENCE [LARGE SCALE GENOMIC DNA]</scope>
    <source>
        <strain evidence="2 3">EbN1</strain>
    </source>
</reference>
<name>Q5P5X5_AROAE</name>
<gene>
    <name evidence="2" type="ORF">ebA2104</name>
</gene>
<organism evidence="2 3">
    <name type="scientific">Aromatoleum aromaticum (strain DSM 19018 / LMG 30748 / EbN1)</name>
    <name type="common">Azoarcus sp. (strain EbN1)</name>
    <dbReference type="NCBI Taxonomy" id="76114"/>
    <lineage>
        <taxon>Bacteria</taxon>
        <taxon>Pseudomonadati</taxon>
        <taxon>Pseudomonadota</taxon>
        <taxon>Betaproteobacteria</taxon>
        <taxon>Rhodocyclales</taxon>
        <taxon>Rhodocyclaceae</taxon>
        <taxon>Aromatoleum</taxon>
    </lineage>
</organism>
<dbReference type="Proteomes" id="UP000006552">
    <property type="component" value="Chromosome"/>
</dbReference>
<proteinExistence type="predicted"/>
<evidence type="ECO:0000313" key="3">
    <source>
        <dbReference type="Proteomes" id="UP000006552"/>
    </source>
</evidence>